<accession>A0ABY6HVZ9</accession>
<organism evidence="1 2">
    <name type="scientific">Candidatus Lokiarchaeum ossiferum</name>
    <dbReference type="NCBI Taxonomy" id="2951803"/>
    <lineage>
        <taxon>Archaea</taxon>
        <taxon>Promethearchaeati</taxon>
        <taxon>Promethearchaeota</taxon>
        <taxon>Promethearchaeia</taxon>
        <taxon>Promethearchaeales</taxon>
        <taxon>Promethearchaeaceae</taxon>
        <taxon>Candidatus Lokiarchaeum</taxon>
    </lineage>
</organism>
<name>A0ABY6HVZ9_9ARCH</name>
<evidence type="ECO:0000313" key="2">
    <source>
        <dbReference type="Proteomes" id="UP001208689"/>
    </source>
</evidence>
<protein>
    <submittedName>
        <fullName evidence="1">Uncharacterized protein</fullName>
    </submittedName>
</protein>
<evidence type="ECO:0000313" key="1">
    <source>
        <dbReference type="EMBL" id="UYP47693.1"/>
    </source>
</evidence>
<proteinExistence type="predicted"/>
<keyword evidence="2" id="KW-1185">Reference proteome</keyword>
<dbReference type="EMBL" id="CP104013">
    <property type="protein sequence ID" value="UYP47693.1"/>
    <property type="molecule type" value="Genomic_DNA"/>
</dbReference>
<reference evidence="1" key="1">
    <citation type="submission" date="2022-09" db="EMBL/GenBank/DDBJ databases">
        <title>Actin cytoskeleton and complex cell architecture in an #Asgard archaeon.</title>
        <authorList>
            <person name="Ponce Toledo R.I."/>
            <person name="Schleper C."/>
            <person name="Rodrigues Oliveira T."/>
            <person name="Wollweber F."/>
            <person name="Xu J."/>
            <person name="Rittmann S."/>
            <person name="Klingl A."/>
            <person name="Pilhofer M."/>
        </authorList>
    </citation>
    <scope>NUCLEOTIDE SEQUENCE</scope>
    <source>
        <strain evidence="1">B-35</strain>
    </source>
</reference>
<gene>
    <name evidence="1" type="ORF">NEF87_003978</name>
</gene>
<sequence>MIYMPQPNRTNSTIKGVLAKASSPHSYQHASSKGVTDFYKLGIKTESGKRILVTLSTTQMGWSGNLTKSCIYYHNKKNNRLIKTTMANPERFIGQKVVIRGQLETLDAENQKYRISHIEDLIFYLD</sequence>
<dbReference type="Proteomes" id="UP001208689">
    <property type="component" value="Chromosome"/>
</dbReference>